<organism evidence="14 15">
    <name type="scientific">Paramuricea clavata</name>
    <name type="common">Red gorgonian</name>
    <name type="synonym">Violescent sea-whip</name>
    <dbReference type="NCBI Taxonomy" id="317549"/>
    <lineage>
        <taxon>Eukaryota</taxon>
        <taxon>Metazoa</taxon>
        <taxon>Cnidaria</taxon>
        <taxon>Anthozoa</taxon>
        <taxon>Octocorallia</taxon>
        <taxon>Malacalcyonacea</taxon>
        <taxon>Plexauridae</taxon>
        <taxon>Paramuricea</taxon>
    </lineage>
</organism>
<keyword evidence="5 13" id="KW-1133">Transmembrane helix</keyword>
<evidence type="ECO:0000256" key="11">
    <source>
        <dbReference type="RuleBase" id="RU000679"/>
    </source>
</evidence>
<evidence type="ECO:0000256" key="1">
    <source>
        <dbReference type="ARBA" id="ARBA00004141"/>
    </source>
</evidence>
<evidence type="ECO:0000256" key="12">
    <source>
        <dbReference type="SAM" id="MobiDB-lite"/>
    </source>
</evidence>
<feature type="transmembrane region" description="Helical" evidence="13">
    <location>
        <begin position="61"/>
        <end position="82"/>
    </location>
</feature>
<dbReference type="InterPro" id="IPR001873">
    <property type="entry name" value="ENaC"/>
</dbReference>
<gene>
    <name evidence="14" type="ORF">PACLA_8A009719</name>
</gene>
<feature type="non-terminal residue" evidence="14">
    <location>
        <position position="1"/>
    </location>
</feature>
<evidence type="ECO:0000256" key="4">
    <source>
        <dbReference type="ARBA" id="ARBA00022692"/>
    </source>
</evidence>
<name>A0A7D9JN60_PARCT</name>
<keyword evidence="2 11" id="KW-0813">Transport</keyword>
<dbReference type="AlphaFoldDB" id="A0A7D9JN60"/>
<dbReference type="PRINTS" id="PR01078">
    <property type="entry name" value="AMINACHANNEL"/>
</dbReference>
<keyword evidence="3 11" id="KW-0894">Sodium channel</keyword>
<dbReference type="Pfam" id="PF00858">
    <property type="entry name" value="ASC"/>
    <property type="match status" value="1"/>
</dbReference>
<protein>
    <submittedName>
        <fullName evidence="14">Amiloride-sensitive sodium channel subunit gamma-2-like</fullName>
    </submittedName>
</protein>
<dbReference type="PANTHER" id="PTHR11690">
    <property type="entry name" value="AMILORIDE-SENSITIVE SODIUM CHANNEL-RELATED"/>
    <property type="match status" value="1"/>
</dbReference>
<proteinExistence type="inferred from homology"/>
<evidence type="ECO:0000256" key="6">
    <source>
        <dbReference type="ARBA" id="ARBA00023053"/>
    </source>
</evidence>
<accession>A0A7D9JN60</accession>
<comment type="subcellular location">
    <subcellularLocation>
        <location evidence="1">Membrane</location>
        <topology evidence="1">Multi-pass membrane protein</topology>
    </subcellularLocation>
</comment>
<evidence type="ECO:0000313" key="15">
    <source>
        <dbReference type="Proteomes" id="UP001152795"/>
    </source>
</evidence>
<dbReference type="PANTHER" id="PTHR11690:SF248">
    <property type="entry name" value="PICKPOCKET 17, ISOFORM A"/>
    <property type="match status" value="1"/>
</dbReference>
<feature type="region of interest" description="Disordered" evidence="12">
    <location>
        <begin position="1"/>
        <end position="24"/>
    </location>
</feature>
<evidence type="ECO:0000256" key="7">
    <source>
        <dbReference type="ARBA" id="ARBA00023065"/>
    </source>
</evidence>
<keyword evidence="8 13" id="KW-0472">Membrane</keyword>
<feature type="compositionally biased region" description="Basic and acidic residues" evidence="12">
    <location>
        <begin position="1"/>
        <end position="10"/>
    </location>
</feature>
<comment type="similarity">
    <text evidence="11">Belongs to the amiloride-sensitive sodium channel (TC 1.A.6) family.</text>
</comment>
<dbReference type="OrthoDB" id="5986193at2759"/>
<sequence length="348" mass="39287">ECLENNHEIDSNTPPAAGKPDDRAEKTPANSFIVLLKDFASDTSFGGISKITLSDGKIRRFLWLLISVTCYALTIMYCMSLVNNYLDKPIKTTVDISYEKNINFPSVTVCNLNQFRKSKLQEVKSIQDILQRFSNENRNTSDGSILEVSLKRLRKMLMKDLAHDDDDDDDLGDVDVDEDVLLEQFVAILASNYNKTHLKQVGHQFDDTILSCSWKGANCRTGYFAKFWVKHWNWKYGNCFTFNPGGNETGHKLRIIHTSGTGPHHGLSLDINIQQSSEYVDELTAEAGALITIHKAEQMPFPYDEGTTESITRVDPHNNGSCHLLEELPKGNIYRKFMGGSCTKYSVK</sequence>
<keyword evidence="4 11" id="KW-0812">Transmembrane</keyword>
<keyword evidence="9 11" id="KW-0739">Sodium transport</keyword>
<evidence type="ECO:0000256" key="2">
    <source>
        <dbReference type="ARBA" id="ARBA00022448"/>
    </source>
</evidence>
<evidence type="ECO:0000256" key="3">
    <source>
        <dbReference type="ARBA" id="ARBA00022461"/>
    </source>
</evidence>
<dbReference type="GO" id="GO:0015280">
    <property type="term" value="F:ligand-gated sodium channel activity"/>
    <property type="evidence" value="ECO:0007669"/>
    <property type="project" value="TreeGrafter"/>
</dbReference>
<dbReference type="Gene3D" id="2.60.470.10">
    <property type="entry name" value="Acid-sensing ion channels like domains"/>
    <property type="match status" value="1"/>
</dbReference>
<keyword evidence="10 11" id="KW-0407">Ion channel</keyword>
<dbReference type="Proteomes" id="UP001152795">
    <property type="component" value="Unassembled WGS sequence"/>
</dbReference>
<reference evidence="14" key="1">
    <citation type="submission" date="2020-04" db="EMBL/GenBank/DDBJ databases">
        <authorList>
            <person name="Alioto T."/>
            <person name="Alioto T."/>
            <person name="Gomez Garrido J."/>
        </authorList>
    </citation>
    <scope>NUCLEOTIDE SEQUENCE</scope>
    <source>
        <strain evidence="14">A484AB</strain>
    </source>
</reference>
<evidence type="ECO:0000256" key="10">
    <source>
        <dbReference type="ARBA" id="ARBA00023303"/>
    </source>
</evidence>
<keyword evidence="15" id="KW-1185">Reference proteome</keyword>
<dbReference type="GO" id="GO:0005886">
    <property type="term" value="C:plasma membrane"/>
    <property type="evidence" value="ECO:0007669"/>
    <property type="project" value="TreeGrafter"/>
</dbReference>
<evidence type="ECO:0000256" key="13">
    <source>
        <dbReference type="SAM" id="Phobius"/>
    </source>
</evidence>
<dbReference type="EMBL" id="CACRXK020019133">
    <property type="protein sequence ID" value="CAB4033311.1"/>
    <property type="molecule type" value="Genomic_DNA"/>
</dbReference>
<keyword evidence="7 11" id="KW-0406">Ion transport</keyword>
<feature type="non-terminal residue" evidence="14">
    <location>
        <position position="348"/>
    </location>
</feature>
<keyword evidence="6" id="KW-0915">Sodium</keyword>
<evidence type="ECO:0000256" key="5">
    <source>
        <dbReference type="ARBA" id="ARBA00022989"/>
    </source>
</evidence>
<evidence type="ECO:0000256" key="9">
    <source>
        <dbReference type="ARBA" id="ARBA00023201"/>
    </source>
</evidence>
<comment type="caution">
    <text evidence="14">The sequence shown here is derived from an EMBL/GenBank/DDBJ whole genome shotgun (WGS) entry which is preliminary data.</text>
</comment>
<evidence type="ECO:0000256" key="8">
    <source>
        <dbReference type="ARBA" id="ARBA00023136"/>
    </source>
</evidence>
<evidence type="ECO:0000313" key="14">
    <source>
        <dbReference type="EMBL" id="CAB4033311.1"/>
    </source>
</evidence>